<dbReference type="Proteomes" id="UP000078561">
    <property type="component" value="Unassembled WGS sequence"/>
</dbReference>
<protein>
    <recommendedName>
        <fullName evidence="2">Cytosolic endo-beta-N-acetylglucosaminidase TIM barrel domain-containing protein</fullName>
    </recommendedName>
</protein>
<dbReference type="InParanoid" id="A0A163M160"/>
<feature type="region of interest" description="Disordered" evidence="1">
    <location>
        <begin position="364"/>
        <end position="383"/>
    </location>
</feature>
<feature type="domain" description="Cytosolic endo-beta-N-acetylglucosaminidase TIM barrel" evidence="2">
    <location>
        <begin position="69"/>
        <end position="418"/>
    </location>
</feature>
<dbReference type="GO" id="GO:0005829">
    <property type="term" value="C:cytosol"/>
    <property type="evidence" value="ECO:0007669"/>
    <property type="project" value="UniProtKB-SubCell"/>
</dbReference>
<dbReference type="Gene3D" id="2.60.120.260">
    <property type="entry name" value="Galactose-binding domain-like"/>
    <property type="match status" value="1"/>
</dbReference>
<dbReference type="Pfam" id="PF03644">
    <property type="entry name" value="Glyco_hydro_85"/>
    <property type="match status" value="1"/>
</dbReference>
<gene>
    <name evidence="3" type="primary">ABSGL_05979.1 scaffold 7611</name>
</gene>
<dbReference type="Gene3D" id="3.20.20.80">
    <property type="entry name" value="Glycosidases"/>
    <property type="match status" value="1"/>
</dbReference>
<dbReference type="OrthoDB" id="284473at2759"/>
<reference evidence="3" key="1">
    <citation type="submission" date="2016-04" db="EMBL/GenBank/DDBJ databases">
        <authorList>
            <person name="Evans L.H."/>
            <person name="Alamgir A."/>
            <person name="Owens N."/>
            <person name="Weber N.D."/>
            <person name="Virtaneva K."/>
            <person name="Barbian K."/>
            <person name="Babar A."/>
            <person name="Rosenke K."/>
        </authorList>
    </citation>
    <scope>NUCLEOTIDE SEQUENCE [LARGE SCALE GENOMIC DNA]</scope>
    <source>
        <strain evidence="3">CBS 101.48</strain>
    </source>
</reference>
<dbReference type="EMBL" id="LT553181">
    <property type="protein sequence ID" value="SAM00298.1"/>
    <property type="molecule type" value="Genomic_DNA"/>
</dbReference>
<evidence type="ECO:0000256" key="1">
    <source>
        <dbReference type="SAM" id="MobiDB-lite"/>
    </source>
</evidence>
<dbReference type="STRING" id="4829.A0A163M160"/>
<dbReference type="PANTHER" id="PTHR13246">
    <property type="entry name" value="ENDO BETA N-ACETYLGLUCOSAMINIDASE"/>
    <property type="match status" value="1"/>
</dbReference>
<accession>A0A163M160</accession>
<feature type="compositionally biased region" description="Polar residues" evidence="1">
    <location>
        <begin position="370"/>
        <end position="380"/>
    </location>
</feature>
<keyword evidence="4" id="KW-1185">Reference proteome</keyword>
<evidence type="ECO:0000259" key="2">
    <source>
        <dbReference type="Pfam" id="PF03644"/>
    </source>
</evidence>
<dbReference type="GO" id="GO:0033925">
    <property type="term" value="F:mannosyl-glycoprotein endo-beta-N-acetylglucosaminidase activity"/>
    <property type="evidence" value="ECO:0007669"/>
    <property type="project" value="UniProtKB-EC"/>
</dbReference>
<proteinExistence type="predicted"/>
<dbReference type="InterPro" id="IPR032979">
    <property type="entry name" value="ENGase"/>
</dbReference>
<name>A0A163M160_ABSGL</name>
<evidence type="ECO:0000313" key="4">
    <source>
        <dbReference type="Proteomes" id="UP000078561"/>
    </source>
</evidence>
<dbReference type="PANTHER" id="PTHR13246:SF1">
    <property type="entry name" value="CYTOSOLIC ENDO-BETA-N-ACETYLGLUCOSAMINIDASE"/>
    <property type="match status" value="1"/>
</dbReference>
<organism evidence="3">
    <name type="scientific">Absidia glauca</name>
    <name type="common">Pin mould</name>
    <dbReference type="NCBI Taxonomy" id="4829"/>
    <lineage>
        <taxon>Eukaryota</taxon>
        <taxon>Fungi</taxon>
        <taxon>Fungi incertae sedis</taxon>
        <taxon>Mucoromycota</taxon>
        <taxon>Mucoromycotina</taxon>
        <taxon>Mucoromycetes</taxon>
        <taxon>Mucorales</taxon>
        <taxon>Cunninghamellaceae</taxon>
        <taxon>Absidia</taxon>
    </lineage>
</organism>
<dbReference type="CDD" id="cd06547">
    <property type="entry name" value="GH85_ENGase"/>
    <property type="match status" value="1"/>
</dbReference>
<sequence>MPSRQLQQDKDAALPVSNPLTSMDQLKKWDADQVVDVANVASVKLHARPETRGTQGPRLLLCHDMAGGYKEDHSIQGNSYDTIYNIQYWQYVDSFVYFSHDRVTIPPVNWINTCHRNGVACLGTFIVEGDQMGELEMLLCGPPEEPVLGDKDPMRLWNPYYADKLGKTRPTNEKPDLLNFISSSWYIVAIAKYYGFDGWLMNIECSFPPFPTPVQAKTQQFLCFLEYFRNKLHEEIPGSTLLWYDSLTKDGVIDWQNQLTEENLPFFKATDGIFLNYWWTANYPKEATELAQSIGRKGIKVYFGTDVWGRGTHGGGGFDSYKGVEDAAKGGASAALFGMAWTYEFFNKQNFDLMDRLFWKGGKPSEFPSPETNPQQQNDEAVSLTPDDYHPGVGQIARPSSGASWFSTCFDRGYGTKFYFHGKELLNEPWSHLSHQSIPANLSDLTKIDGNDAYNGGSSLILQCHPPYPIYQGGDSHTAISNAVLYSLSLDINPSVEYNLSYAYKPLPEAAQYESSFKCVLRVLCVATDGSETQQLHYIDSDNDDIHKQMDGDLALKKSSRRTMENGWILQNVCFDFTGTDKTFMIDQVGFMAAIVSGPECEKKVDLVRLGKISIAPAEPPLDDETVHPLCFNWKNIRWEQTDKDHQLTFWGTLDWHWMNNRKNDEVPQLELEQEQLRQENDRPGWCQTDYALVYLTSLNGDDDIFLGTSFSSLFRISGVDLSMACGKRRIKVEMVDSLGNHQSEYIVDLPSIVYYT</sequence>
<evidence type="ECO:0000313" key="3">
    <source>
        <dbReference type="EMBL" id="SAM00298.1"/>
    </source>
</evidence>
<dbReference type="InterPro" id="IPR005201">
    <property type="entry name" value="TIM_ENGase"/>
</dbReference>
<dbReference type="AlphaFoldDB" id="A0A163M160"/>